<evidence type="ECO:0000313" key="2">
    <source>
        <dbReference type="EMBL" id="SFW57996.1"/>
    </source>
</evidence>
<feature type="compositionally biased region" description="Polar residues" evidence="1">
    <location>
        <begin position="59"/>
        <end position="69"/>
    </location>
</feature>
<dbReference type="Proteomes" id="UP000183788">
    <property type="component" value="Unassembled WGS sequence"/>
</dbReference>
<dbReference type="EMBL" id="FPIZ01000007">
    <property type="protein sequence ID" value="SFW57996.1"/>
    <property type="molecule type" value="Genomic_DNA"/>
</dbReference>
<feature type="compositionally biased region" description="Basic and acidic residues" evidence="1">
    <location>
        <begin position="17"/>
        <end position="30"/>
    </location>
</feature>
<evidence type="ECO:0000313" key="5">
    <source>
        <dbReference type="Proteomes" id="UP001326715"/>
    </source>
</evidence>
<dbReference type="STRING" id="1004.SAMN05661012_02735"/>
<gene>
    <name evidence="2" type="ORF">SAMN05661012_02735</name>
    <name evidence="3" type="ORF">SR876_16040</name>
</gene>
<reference evidence="2 4" key="1">
    <citation type="submission" date="2016-11" db="EMBL/GenBank/DDBJ databases">
        <authorList>
            <person name="Jaros S."/>
            <person name="Januszkiewicz K."/>
            <person name="Wedrychowicz H."/>
        </authorList>
    </citation>
    <scope>NUCLEOTIDE SEQUENCE [LARGE SCALE GENOMIC DNA]</scope>
    <source>
        <strain evidence="2 4">DSM 784</strain>
    </source>
</reference>
<feature type="region of interest" description="Disordered" evidence="1">
    <location>
        <begin position="17"/>
        <end position="69"/>
    </location>
</feature>
<reference evidence="3 5" key="2">
    <citation type="submission" date="2023-11" db="EMBL/GenBank/DDBJ databases">
        <title>MicrobeMod: A computational toolkit for identifying prokaryotic methylation and restriction-modification with nanopore sequencing.</title>
        <authorList>
            <person name="Crits-Christoph A."/>
            <person name="Kang S.C."/>
            <person name="Lee H."/>
            <person name="Ostrov N."/>
        </authorList>
    </citation>
    <scope>NUCLEOTIDE SEQUENCE [LARGE SCALE GENOMIC DNA]</scope>
    <source>
        <strain evidence="3 5">ATCC 23090</strain>
    </source>
</reference>
<feature type="compositionally biased region" description="Basic and acidic residues" evidence="1">
    <location>
        <begin position="48"/>
        <end position="58"/>
    </location>
</feature>
<keyword evidence="5" id="KW-1185">Reference proteome</keyword>
<protein>
    <submittedName>
        <fullName evidence="2">Uncharacterized protein</fullName>
    </submittedName>
</protein>
<dbReference type="AlphaFoldDB" id="A0A1K1QE67"/>
<evidence type="ECO:0000256" key="1">
    <source>
        <dbReference type="SAM" id="MobiDB-lite"/>
    </source>
</evidence>
<accession>A0A1K1QE67</accession>
<dbReference type="EMBL" id="CP140154">
    <property type="protein sequence ID" value="WQG93032.1"/>
    <property type="molecule type" value="Genomic_DNA"/>
</dbReference>
<organism evidence="2 4">
    <name type="scientific">Chitinophaga sancti</name>
    <dbReference type="NCBI Taxonomy" id="1004"/>
    <lineage>
        <taxon>Bacteria</taxon>
        <taxon>Pseudomonadati</taxon>
        <taxon>Bacteroidota</taxon>
        <taxon>Chitinophagia</taxon>
        <taxon>Chitinophagales</taxon>
        <taxon>Chitinophagaceae</taxon>
        <taxon>Chitinophaga</taxon>
    </lineage>
</organism>
<sequence length="69" mass="7536">MQYFVGLSSFQQEARLIKANDEKTADTRSEDDQDGNGGEESNNIGLNEHTESVKEKSSDGLSGTVTKIK</sequence>
<dbReference type="Proteomes" id="UP001326715">
    <property type="component" value="Chromosome"/>
</dbReference>
<evidence type="ECO:0000313" key="4">
    <source>
        <dbReference type="Proteomes" id="UP000183788"/>
    </source>
</evidence>
<proteinExistence type="predicted"/>
<evidence type="ECO:0000313" key="3">
    <source>
        <dbReference type="EMBL" id="WQG93032.1"/>
    </source>
</evidence>
<name>A0A1K1QE67_9BACT</name>
<dbReference type="RefSeq" id="WP_072360856.1">
    <property type="nucleotide sequence ID" value="NZ_CP139972.1"/>
</dbReference>